<keyword evidence="2" id="KW-1185">Reference proteome</keyword>
<evidence type="ECO:0000313" key="1">
    <source>
        <dbReference type="EMBL" id="GGI57790.1"/>
    </source>
</evidence>
<dbReference type="InterPro" id="IPR045607">
    <property type="entry name" value="DUF6452"/>
</dbReference>
<gene>
    <name evidence="1" type="ORF">GCM10011444_20990</name>
</gene>
<accession>A0ABQ2BZ71</accession>
<organism evidence="1 2">
    <name type="scientific">Winogradskyella haliclonae</name>
    <dbReference type="NCBI Taxonomy" id="2048558"/>
    <lineage>
        <taxon>Bacteria</taxon>
        <taxon>Pseudomonadati</taxon>
        <taxon>Bacteroidota</taxon>
        <taxon>Flavobacteriia</taxon>
        <taxon>Flavobacteriales</taxon>
        <taxon>Flavobacteriaceae</taxon>
        <taxon>Winogradskyella</taxon>
    </lineage>
</organism>
<dbReference type="RefSeq" id="WP_188374717.1">
    <property type="nucleotide sequence ID" value="NZ_BMDQ01000003.1"/>
</dbReference>
<comment type="caution">
    <text evidence="1">The sequence shown here is derived from an EMBL/GenBank/DDBJ whole genome shotgun (WGS) entry which is preliminary data.</text>
</comment>
<reference evidence="2" key="1">
    <citation type="journal article" date="2019" name="Int. J. Syst. Evol. Microbiol.">
        <title>The Global Catalogue of Microorganisms (GCM) 10K type strain sequencing project: providing services to taxonomists for standard genome sequencing and annotation.</title>
        <authorList>
            <consortium name="The Broad Institute Genomics Platform"/>
            <consortium name="The Broad Institute Genome Sequencing Center for Infectious Disease"/>
            <person name="Wu L."/>
            <person name="Ma J."/>
        </authorList>
    </citation>
    <scope>NUCLEOTIDE SEQUENCE [LARGE SCALE GENOMIC DNA]</scope>
    <source>
        <strain evidence="2">CCM 8681</strain>
    </source>
</reference>
<sequence length="191" mass="21372">MRYYKYSFLFIALILLGCERDDICAEGTPTTPRLLIEFFDAIDTETLKSVTRLSVYGEDLVTENGAIVLPEVSTSASLIFNSNSNAIELPLLVGEEGVEITTRYILEKDTNLRIDGDVATDSNVDILVVRYIPQFVYVSRACGFKSIFTNLEVSIESNDASQWIQNIAFANTTDTQIIVENEDATHVQIFH</sequence>
<dbReference type="PROSITE" id="PS51257">
    <property type="entry name" value="PROKAR_LIPOPROTEIN"/>
    <property type="match status" value="1"/>
</dbReference>
<protein>
    <submittedName>
        <fullName evidence="1">Uncharacterized protein</fullName>
    </submittedName>
</protein>
<evidence type="ECO:0000313" key="2">
    <source>
        <dbReference type="Proteomes" id="UP000624701"/>
    </source>
</evidence>
<dbReference type="Proteomes" id="UP000624701">
    <property type="component" value="Unassembled WGS sequence"/>
</dbReference>
<name>A0ABQ2BZ71_9FLAO</name>
<dbReference type="EMBL" id="BMDQ01000003">
    <property type="protein sequence ID" value="GGI57790.1"/>
    <property type="molecule type" value="Genomic_DNA"/>
</dbReference>
<proteinExistence type="predicted"/>
<dbReference type="Pfam" id="PF20050">
    <property type="entry name" value="DUF6452"/>
    <property type="match status" value="1"/>
</dbReference>